<keyword evidence="4" id="KW-1185">Reference proteome</keyword>
<feature type="domain" description="UspA" evidence="2">
    <location>
        <begin position="156"/>
        <end position="276"/>
    </location>
</feature>
<organism evidence="3 4">
    <name type="scientific">Pseudoxanthomonas gei</name>
    <dbReference type="NCBI Taxonomy" id="1383030"/>
    <lineage>
        <taxon>Bacteria</taxon>
        <taxon>Pseudomonadati</taxon>
        <taxon>Pseudomonadota</taxon>
        <taxon>Gammaproteobacteria</taxon>
        <taxon>Lysobacterales</taxon>
        <taxon>Lysobacteraceae</taxon>
        <taxon>Pseudoxanthomonas</taxon>
    </lineage>
</organism>
<dbReference type="InterPro" id="IPR006015">
    <property type="entry name" value="Universal_stress_UspA"/>
</dbReference>
<comment type="similarity">
    <text evidence="1">Belongs to the universal stress protein A family.</text>
</comment>
<proteinExistence type="inferred from homology"/>
<dbReference type="PANTHER" id="PTHR46268">
    <property type="entry name" value="STRESS RESPONSE PROTEIN NHAX"/>
    <property type="match status" value="1"/>
</dbReference>
<gene>
    <name evidence="3" type="ORF">DT603_06830</name>
</gene>
<dbReference type="Pfam" id="PF00582">
    <property type="entry name" value="Usp"/>
    <property type="match status" value="2"/>
</dbReference>
<reference evidence="3 4" key="1">
    <citation type="submission" date="2018-07" db="EMBL/GenBank/DDBJ databases">
        <title>Whole genome Sequencing of Pseudoxanthomonas gei KCTC 32298 (T).</title>
        <authorList>
            <person name="Kumar S."/>
            <person name="Bansal K."/>
            <person name="Kaur A."/>
            <person name="Patil P."/>
            <person name="Sharma S."/>
            <person name="Patil P.B."/>
        </authorList>
    </citation>
    <scope>NUCLEOTIDE SEQUENCE [LARGE SCALE GENOMIC DNA]</scope>
    <source>
        <strain evidence="3 4">KCTC 32298</strain>
    </source>
</reference>
<dbReference type="RefSeq" id="WP_162349138.1">
    <property type="nucleotide sequence ID" value="NZ_QOVG01000004.1"/>
</dbReference>
<dbReference type="PRINTS" id="PR01438">
    <property type="entry name" value="UNVRSLSTRESS"/>
</dbReference>
<dbReference type="SUPFAM" id="SSF52402">
    <property type="entry name" value="Adenine nucleotide alpha hydrolases-like"/>
    <property type="match status" value="2"/>
</dbReference>
<comment type="caution">
    <text evidence="3">The sequence shown here is derived from an EMBL/GenBank/DDBJ whole genome shotgun (WGS) entry which is preliminary data.</text>
</comment>
<dbReference type="EMBL" id="QOVG01000004">
    <property type="protein sequence ID" value="NDK38557.1"/>
    <property type="molecule type" value="Genomic_DNA"/>
</dbReference>
<evidence type="ECO:0000259" key="2">
    <source>
        <dbReference type="Pfam" id="PF00582"/>
    </source>
</evidence>
<protein>
    <recommendedName>
        <fullName evidence="2">UspA domain-containing protein</fullName>
    </recommendedName>
</protein>
<dbReference type="Gene3D" id="3.40.50.12370">
    <property type="match status" value="1"/>
</dbReference>
<sequence>MYKDIVVPIMGNQGDKFAVNVALDIALAHQARLSVLELLSLPMPPTTPYGLMPDLGMTDVYRELHQQGLRNVKAWQDTLAGEEVPHDVRLVEALFSDPAQLAAHHAHRADLVVLAGVTGDSSASDLAHGFFAGMLMHSGRPVLVIPPHCKAEVPPRRIVVAWHPSRGCARAVHDALPLLKQAEQVDVLVVDPVGGERGDGDNPGAEVAAHLVRHGVRAEVQVRGSSGGRVAAVLLQHARDMRATMLVVGGYGHSRLREWALGGVTRELLFNATLPVFYSH</sequence>
<dbReference type="InterPro" id="IPR006016">
    <property type="entry name" value="UspA"/>
</dbReference>
<dbReference type="PANTHER" id="PTHR46268:SF15">
    <property type="entry name" value="UNIVERSAL STRESS PROTEIN HP_0031"/>
    <property type="match status" value="1"/>
</dbReference>
<feature type="domain" description="UspA" evidence="2">
    <location>
        <begin position="1"/>
        <end position="144"/>
    </location>
</feature>
<evidence type="ECO:0000313" key="3">
    <source>
        <dbReference type="EMBL" id="NDK38557.1"/>
    </source>
</evidence>
<dbReference type="Proteomes" id="UP001429354">
    <property type="component" value="Unassembled WGS sequence"/>
</dbReference>
<dbReference type="CDD" id="cd00293">
    <property type="entry name" value="USP-like"/>
    <property type="match status" value="1"/>
</dbReference>
<evidence type="ECO:0000313" key="4">
    <source>
        <dbReference type="Proteomes" id="UP001429354"/>
    </source>
</evidence>
<evidence type="ECO:0000256" key="1">
    <source>
        <dbReference type="ARBA" id="ARBA00008791"/>
    </source>
</evidence>
<name>A0ABX0AD68_9GAMM</name>
<accession>A0ABX0AD68</accession>